<evidence type="ECO:0000313" key="2">
    <source>
        <dbReference type="EMBL" id="MFC3970317.1"/>
    </source>
</evidence>
<dbReference type="Proteomes" id="UP001595697">
    <property type="component" value="Unassembled WGS sequence"/>
</dbReference>
<keyword evidence="1" id="KW-0802">TPR repeat</keyword>
<dbReference type="EMBL" id="JBHSBD010000100">
    <property type="protein sequence ID" value="MFC3970317.1"/>
    <property type="molecule type" value="Genomic_DNA"/>
</dbReference>
<dbReference type="Gene3D" id="1.25.40.10">
    <property type="entry name" value="Tetratricopeptide repeat domain"/>
    <property type="match status" value="1"/>
</dbReference>
<feature type="repeat" description="TPR" evidence="1">
    <location>
        <begin position="105"/>
        <end position="138"/>
    </location>
</feature>
<gene>
    <name evidence="2" type="ORF">ACFOVS_19710</name>
</gene>
<dbReference type="InterPro" id="IPR019734">
    <property type="entry name" value="TPR_rpt"/>
</dbReference>
<accession>A0ABV8ECJ6</accession>
<proteinExistence type="predicted"/>
<dbReference type="InterPro" id="IPR011990">
    <property type="entry name" value="TPR-like_helical_dom_sf"/>
</dbReference>
<sequence length="192" mass="20916">MMETVQSFLAGTVAIAEFNLARLREVAIAFEEGDKSENSVWKCKGLACFYGRNDQAAIHYFNVLCATDPTADNFGTLALALLRNGESERAAEAAKRCIELDADCAAGHQVLAATYLMSGSHEAALLEAQRAYELQPDDPRNSALVNLASTKEIAAVKYQESSWLMEIGRPQQEGWLGRELGLQMLVAADVLT</sequence>
<evidence type="ECO:0000256" key="1">
    <source>
        <dbReference type="PROSITE-ProRule" id="PRU00339"/>
    </source>
</evidence>
<evidence type="ECO:0008006" key="4">
    <source>
        <dbReference type="Google" id="ProtNLM"/>
    </source>
</evidence>
<name>A0ABV8ECJ6_9HYPH</name>
<dbReference type="SUPFAM" id="SSF48452">
    <property type="entry name" value="TPR-like"/>
    <property type="match status" value="1"/>
</dbReference>
<reference evidence="3" key="1">
    <citation type="journal article" date="2019" name="Int. J. Syst. Evol. Microbiol.">
        <title>The Global Catalogue of Microorganisms (GCM) 10K type strain sequencing project: providing services to taxonomists for standard genome sequencing and annotation.</title>
        <authorList>
            <consortium name="The Broad Institute Genomics Platform"/>
            <consortium name="The Broad Institute Genome Sequencing Center for Infectious Disease"/>
            <person name="Wu L."/>
            <person name="Ma J."/>
        </authorList>
    </citation>
    <scope>NUCLEOTIDE SEQUENCE [LARGE SCALE GENOMIC DNA]</scope>
    <source>
        <strain evidence="3">TBRC 5781</strain>
    </source>
</reference>
<dbReference type="RefSeq" id="WP_247261126.1">
    <property type="nucleotide sequence ID" value="NZ_JALJQZ010000016.1"/>
</dbReference>
<comment type="caution">
    <text evidence="2">The sequence shown here is derived from an EMBL/GenBank/DDBJ whole genome shotgun (WGS) entry which is preliminary data.</text>
</comment>
<dbReference type="PROSITE" id="PS50005">
    <property type="entry name" value="TPR"/>
    <property type="match status" value="1"/>
</dbReference>
<evidence type="ECO:0000313" key="3">
    <source>
        <dbReference type="Proteomes" id="UP001595697"/>
    </source>
</evidence>
<protein>
    <recommendedName>
        <fullName evidence="4">Tetratricopeptide repeat protein</fullName>
    </recommendedName>
</protein>
<keyword evidence="3" id="KW-1185">Reference proteome</keyword>
<organism evidence="2 3">
    <name type="scientific">Rhizobium lemnae</name>
    <dbReference type="NCBI Taxonomy" id="1214924"/>
    <lineage>
        <taxon>Bacteria</taxon>
        <taxon>Pseudomonadati</taxon>
        <taxon>Pseudomonadota</taxon>
        <taxon>Alphaproteobacteria</taxon>
        <taxon>Hyphomicrobiales</taxon>
        <taxon>Rhizobiaceae</taxon>
        <taxon>Rhizobium/Agrobacterium group</taxon>
        <taxon>Rhizobium</taxon>
    </lineage>
</organism>